<dbReference type="EMBL" id="DSRU01000400">
    <property type="protein sequence ID" value="HFN01359.1"/>
    <property type="molecule type" value="Genomic_DNA"/>
</dbReference>
<gene>
    <name evidence="2" type="ORF">ENR64_27160</name>
</gene>
<reference evidence="2" key="1">
    <citation type="journal article" date="2020" name="mSystems">
        <title>Genome- and Community-Level Interaction Insights into Carbon Utilization and Element Cycling Functions of Hydrothermarchaeota in Hydrothermal Sediment.</title>
        <authorList>
            <person name="Zhou Z."/>
            <person name="Liu Y."/>
            <person name="Xu W."/>
            <person name="Pan J."/>
            <person name="Luo Z.H."/>
            <person name="Li M."/>
        </authorList>
    </citation>
    <scope>NUCLEOTIDE SEQUENCE [LARGE SCALE GENOMIC DNA]</scope>
    <source>
        <strain evidence="2">SpSt-418</strain>
    </source>
</reference>
<proteinExistence type="predicted"/>
<protein>
    <submittedName>
        <fullName evidence="2">Uncharacterized protein</fullName>
    </submittedName>
</protein>
<name>A0A7C3PKM1_9CYAN</name>
<feature type="region of interest" description="Disordered" evidence="1">
    <location>
        <begin position="60"/>
        <end position="82"/>
    </location>
</feature>
<feature type="region of interest" description="Disordered" evidence="1">
    <location>
        <begin position="102"/>
        <end position="159"/>
    </location>
</feature>
<feature type="compositionally biased region" description="Low complexity" evidence="1">
    <location>
        <begin position="141"/>
        <end position="153"/>
    </location>
</feature>
<evidence type="ECO:0000313" key="2">
    <source>
        <dbReference type="EMBL" id="HFN01359.1"/>
    </source>
</evidence>
<dbReference type="AlphaFoldDB" id="A0A7C3PKM1"/>
<comment type="caution">
    <text evidence="2">The sequence shown here is derived from an EMBL/GenBank/DDBJ whole genome shotgun (WGS) entry which is preliminary data.</text>
</comment>
<evidence type="ECO:0000256" key="1">
    <source>
        <dbReference type="SAM" id="MobiDB-lite"/>
    </source>
</evidence>
<sequence length="241" mass="26172">MAYLQTLPSDEAIALVASLQKVKDHLAEELEWMNQQVQQKTTQLRGLETLLAEASSLGLAKAGSRKVAAPPTEVLKDGTTENNQEIVASGSLNALTSALERLPAKTSQKPKESSKDVRSKPQTQAKATTRAENRPTKAKQTSSTPISRTRSPSNKPKELRDLLFKKYQGKTFGDIADQLLTRANKPVHVDDLMLEMYGNLSPADYKRAKLALAKLLSAGKLEGKWQSFGQGTYAANGVAAP</sequence>
<accession>A0A7C3PKM1</accession>
<feature type="compositionally biased region" description="Basic and acidic residues" evidence="1">
    <location>
        <begin position="109"/>
        <end position="119"/>
    </location>
</feature>
<organism evidence="2">
    <name type="scientific">Oscillatoriales cyanobacterium SpSt-418</name>
    <dbReference type="NCBI Taxonomy" id="2282169"/>
    <lineage>
        <taxon>Bacteria</taxon>
        <taxon>Bacillati</taxon>
        <taxon>Cyanobacteriota</taxon>
        <taxon>Cyanophyceae</taxon>
        <taxon>Oscillatoriophycideae</taxon>
        <taxon>Oscillatoriales</taxon>
    </lineage>
</organism>